<evidence type="ECO:0000256" key="1">
    <source>
        <dbReference type="SAM" id="MobiDB-lite"/>
    </source>
</evidence>
<dbReference type="PANTHER" id="PTHR47455:SF1">
    <property type="entry name" value="GUANYLATE CYCLASE DOMAIN-CONTAINING PROTEIN"/>
    <property type="match status" value="1"/>
</dbReference>
<evidence type="ECO:0000259" key="2">
    <source>
        <dbReference type="PROSITE" id="PS50125"/>
    </source>
</evidence>
<dbReference type="InterPro" id="IPR029787">
    <property type="entry name" value="Nucleotide_cyclase"/>
</dbReference>
<dbReference type="GO" id="GO:0009190">
    <property type="term" value="P:cyclic nucleotide biosynthetic process"/>
    <property type="evidence" value="ECO:0007669"/>
    <property type="project" value="InterPro"/>
</dbReference>
<comment type="caution">
    <text evidence="3">The sequence shown here is derived from an EMBL/GenBank/DDBJ whole genome shotgun (WGS) entry which is preliminary data.</text>
</comment>
<dbReference type="SUPFAM" id="SSF52540">
    <property type="entry name" value="P-loop containing nucleoside triphosphate hydrolases"/>
    <property type="match status" value="1"/>
</dbReference>
<evidence type="ECO:0000313" key="3">
    <source>
        <dbReference type="EMBL" id="OQR99101.1"/>
    </source>
</evidence>
<dbReference type="InterPro" id="IPR001054">
    <property type="entry name" value="A/G_cyclase"/>
</dbReference>
<reference evidence="3 4" key="1">
    <citation type="journal article" date="2014" name="Genome Biol. Evol.">
        <title>The secreted proteins of Achlya hypogyna and Thraustotheca clavata identify the ancestral oomycete secretome and reveal gene acquisitions by horizontal gene transfer.</title>
        <authorList>
            <person name="Misner I."/>
            <person name="Blouin N."/>
            <person name="Leonard G."/>
            <person name="Richards T.A."/>
            <person name="Lane C.E."/>
        </authorList>
    </citation>
    <scope>NUCLEOTIDE SEQUENCE [LARGE SCALE GENOMIC DNA]</scope>
    <source>
        <strain evidence="3 4">ATCC 48635</strain>
    </source>
</reference>
<gene>
    <name evidence="3" type="ORF">ACHHYP_07455</name>
</gene>
<feature type="region of interest" description="Disordered" evidence="1">
    <location>
        <begin position="1385"/>
        <end position="1421"/>
    </location>
</feature>
<feature type="domain" description="Guanylate cyclase" evidence="2">
    <location>
        <begin position="455"/>
        <end position="496"/>
    </location>
</feature>
<dbReference type="PANTHER" id="PTHR47455">
    <property type="entry name" value="ADENYLYL CYCLASE BETA"/>
    <property type="match status" value="1"/>
</dbReference>
<dbReference type="CDD" id="cd07302">
    <property type="entry name" value="CHD"/>
    <property type="match status" value="1"/>
</dbReference>
<accession>A0A1V9ZMC2</accession>
<feature type="compositionally biased region" description="Basic and acidic residues" evidence="1">
    <location>
        <begin position="730"/>
        <end position="739"/>
    </location>
</feature>
<dbReference type="GO" id="GO:0035556">
    <property type="term" value="P:intracellular signal transduction"/>
    <property type="evidence" value="ECO:0007669"/>
    <property type="project" value="InterPro"/>
</dbReference>
<dbReference type="STRING" id="1202772.A0A1V9ZMC2"/>
<dbReference type="OrthoDB" id="194468at2759"/>
<sequence length="1421" mass="154188">MAPSEGTSSARISKDEKKELDVLCRYVPRIVLSNYIATKTKLDAPAMTSFTAVVALFDISGFSTLADRLAKEESLRTAQAAGSEIKLRPSVSGKLDISRTASHRRVSTASDKLSSRPASDDAPPTSPAMIKRTSIADATSGLPDRHNSTASESSTKKGISMRTGMAVEQLTRLLNQTLAPVIDIITEHRGDIIKFAGDAMIVMWETESGGGVAVDPGLLVHTAIACALRALEMLRGQTTGGHRLGMHVGMGLSSMTGNHVGGLLNRWEYYIAGTANQQMSVAERDASEGELVVSAECYHALVTSAAIDGLSLAATMLLTGNYRVDGLESNTARIYETPTLALTSDVIPLIKAYVPGCISLSLGKGKLVINGMRSITAIFIKFSDILSIHDPLAQLHEVHRCLCAVQDAAYRVHATIRQFLIDDKGAVAIVIVGLPPFYHENNALHGIRMALYLQEKGIKASIGITSGPAFCGSIGSAVRAEYAVVGDTINLSARLMSLASPGRILCDEATQSATATLFEFDQGSQVLVKGKGTTITVYRVYRDATSSFSTKAHPLDHEEIFLSPDIYDNVIKRIQAFATRFQPTDSLRMPSGSLEAHMKQVILLRGPSGVGKSCLLRHLTKVHPNVVYTSGDSVEKNTPLYVWKKLMSTIICGTNRVKAHRVETPSTGGAGFVVIGRRLSAVDKSKNDAGGSVRLPPPSGSTRTLNLLQRGVSWRTLSTRATEVIVVNPDKNRVPGHDSDSDDSDDDGDSKSSRVDSLASAPRADATVALGSGLAFVNSIVQSGKLAPELLPLLNFFIPHCFPENSYTLSLAANKDALLKEVAVMVVAILQQVSATRPILFVLDDAQWIDGPSWDLLTAALAISTNVNVVVAHRADAAPAHDAFKKLEVAPVTFRWDLANLSLRDTSLFLSHRYGIAIMNSYLLEFVHGRAHGNPRDTITLMERLLEIEAIEIDLDRGVCHVHKDIHEVDMEVSVQTRAKVMYHYDSLSPVSQLALRIASVSLEFITLDCLTYMLKKVFELEYDNSFSPKVAREASADGGSTRALAASQSLELQALQGLSSLEGHGIVKIDRHSEAIEFTSAEIRAVVYNVMLPSQREVIHRVFASWFECEVPHHRLPRFQYYNHLAYHLSRSRMYTEAMDYFTRGAEEALLRGVADFALTCLTAAGDVLAHTDASQSTPGGSSGRHMLQYTGGPSATHVTDADDAITLHQCKIEYLTGLVMIQKSEWATAVEHFQATVAIYDNLRRLRPVRRGTAIASTIVRWSRALRLRLARFTKPTHVVPTKKRSLPAPTPLADQVDAYARVAKTLATQILAAEEAREQASNAIRLLGLKSIFSAKPPSGTTSEATFVAFLPGRKPRRKATDSSTASSRKLPVRLLSQSKLFKRRESNRKLTPPAAGDASDAQASTKAIARINSRTKG</sequence>
<feature type="compositionally biased region" description="Polar residues" evidence="1">
    <location>
        <begin position="148"/>
        <end position="157"/>
    </location>
</feature>
<dbReference type="Proteomes" id="UP000243579">
    <property type="component" value="Unassembled WGS sequence"/>
</dbReference>
<proteinExistence type="predicted"/>
<feature type="region of interest" description="Disordered" evidence="1">
    <location>
        <begin position="93"/>
        <end position="160"/>
    </location>
</feature>
<dbReference type="SUPFAM" id="SSF55073">
    <property type="entry name" value="Nucleotide cyclase"/>
    <property type="match status" value="2"/>
</dbReference>
<name>A0A1V9ZMC2_ACHHY</name>
<keyword evidence="4" id="KW-1185">Reference proteome</keyword>
<feature type="region of interest" description="Disordered" evidence="1">
    <location>
        <begin position="726"/>
        <end position="759"/>
    </location>
</feature>
<protein>
    <recommendedName>
        <fullName evidence="2">Guanylate cyclase domain-containing protein</fullName>
    </recommendedName>
</protein>
<dbReference type="SMART" id="SM00044">
    <property type="entry name" value="CYCc"/>
    <property type="match status" value="1"/>
</dbReference>
<feature type="region of interest" description="Disordered" evidence="1">
    <location>
        <begin position="684"/>
        <end position="704"/>
    </location>
</feature>
<organism evidence="3 4">
    <name type="scientific">Achlya hypogyna</name>
    <name type="common">Oomycete</name>
    <name type="synonym">Protoachlya hypogyna</name>
    <dbReference type="NCBI Taxonomy" id="1202772"/>
    <lineage>
        <taxon>Eukaryota</taxon>
        <taxon>Sar</taxon>
        <taxon>Stramenopiles</taxon>
        <taxon>Oomycota</taxon>
        <taxon>Saprolegniomycetes</taxon>
        <taxon>Saprolegniales</taxon>
        <taxon>Achlyaceae</taxon>
        <taxon>Achlya</taxon>
    </lineage>
</organism>
<dbReference type="EMBL" id="JNBR01000075">
    <property type="protein sequence ID" value="OQR99101.1"/>
    <property type="molecule type" value="Genomic_DNA"/>
</dbReference>
<evidence type="ECO:0000313" key="4">
    <source>
        <dbReference type="Proteomes" id="UP000243579"/>
    </source>
</evidence>
<dbReference type="Gene3D" id="3.30.70.1230">
    <property type="entry name" value="Nucleotide cyclase"/>
    <property type="match status" value="2"/>
</dbReference>
<dbReference type="PROSITE" id="PS50125">
    <property type="entry name" value="GUANYLATE_CYCLASE_2"/>
    <property type="match status" value="1"/>
</dbReference>
<dbReference type="InterPro" id="IPR027417">
    <property type="entry name" value="P-loop_NTPase"/>
</dbReference>
<dbReference type="Pfam" id="PF00211">
    <property type="entry name" value="Guanylate_cyc"/>
    <property type="match status" value="1"/>
</dbReference>